<feature type="binding site" evidence="6">
    <location>
        <position position="112"/>
    </location>
    <ligand>
        <name>a divalent metal cation</name>
        <dbReference type="ChEBI" id="CHEBI:60240"/>
        <label>1</label>
    </ligand>
</feature>
<feature type="domain" description="Peptidase M24" evidence="8">
    <location>
        <begin position="11"/>
        <end position="248"/>
    </location>
</feature>
<dbReference type="CDD" id="cd01086">
    <property type="entry name" value="MetAP1"/>
    <property type="match status" value="1"/>
</dbReference>
<feature type="binding site" evidence="6">
    <location>
        <position position="112"/>
    </location>
    <ligand>
        <name>a divalent metal cation</name>
        <dbReference type="ChEBI" id="CHEBI:60240"/>
        <label>2</label>
        <note>catalytic</note>
    </ligand>
</feature>
<dbReference type="PANTHER" id="PTHR43330">
    <property type="entry name" value="METHIONINE AMINOPEPTIDASE"/>
    <property type="match status" value="1"/>
</dbReference>
<dbReference type="Gene3D" id="3.90.230.10">
    <property type="entry name" value="Creatinase/methionine aminopeptidase superfamily"/>
    <property type="match status" value="1"/>
</dbReference>
<comment type="function">
    <text evidence="1 6">Removes the N-terminal methionine from nascent proteins. The N-terminal methionine is often cleaved when the second residue in the primary sequence is small and uncharged (Met-Ala-, Cys, Gly, Pro, Ser, Thr, or Val). Requires deformylation of the N(alpha)-formylated initiator methionine before it can be hydrolyzed.</text>
</comment>
<evidence type="ECO:0000256" key="4">
    <source>
        <dbReference type="ARBA" id="ARBA00022723"/>
    </source>
</evidence>
<comment type="caution">
    <text evidence="9">The sequence shown here is derived from an EMBL/GenBank/DDBJ whole genome shotgun (WGS) entry which is preliminary data.</text>
</comment>
<dbReference type="InterPro" id="IPR002467">
    <property type="entry name" value="Pept_M24A_MAP1"/>
</dbReference>
<feature type="binding site" evidence="6">
    <location>
        <position position="84"/>
    </location>
    <ligand>
        <name>substrate</name>
    </ligand>
</feature>
<dbReference type="GO" id="GO:0046872">
    <property type="term" value="F:metal ion binding"/>
    <property type="evidence" value="ECO:0007669"/>
    <property type="project" value="UniProtKB-UniRule"/>
</dbReference>
<feature type="binding site" evidence="6">
    <location>
        <position position="241"/>
    </location>
    <ligand>
        <name>a divalent metal cation</name>
        <dbReference type="ChEBI" id="CHEBI:60240"/>
        <label>1</label>
    </ligand>
</feature>
<comment type="cofactor">
    <cofactor evidence="6">
        <name>Co(2+)</name>
        <dbReference type="ChEBI" id="CHEBI:48828"/>
    </cofactor>
    <cofactor evidence="6">
        <name>Zn(2+)</name>
        <dbReference type="ChEBI" id="CHEBI:29105"/>
    </cofactor>
    <cofactor evidence="6">
        <name>Mn(2+)</name>
        <dbReference type="ChEBI" id="CHEBI:29035"/>
    </cofactor>
    <cofactor evidence="6">
        <name>Fe(2+)</name>
        <dbReference type="ChEBI" id="CHEBI:29033"/>
    </cofactor>
    <text evidence="6">Binds 2 divalent metal cations per subunit. Has a high-affinity and a low affinity metal-binding site. The true nature of the physiological cofactor is under debate. The enzyme is active with cobalt, zinc, manganese or divalent iron ions. Most likely, methionine aminopeptidases function as mononuclear Fe(2+)-metalloproteases under physiological conditions, and the catalytically relevant metal-binding site has been assigned to the histidine-containing high-affinity site.</text>
</comment>
<comment type="catalytic activity">
    <reaction evidence="6 7">
        <text>Release of N-terminal amino acids, preferentially methionine, from peptides and arylamides.</text>
        <dbReference type="EC" id="3.4.11.18"/>
    </reaction>
</comment>
<dbReference type="SUPFAM" id="SSF55920">
    <property type="entry name" value="Creatinase/aminopeptidase"/>
    <property type="match status" value="1"/>
</dbReference>
<dbReference type="PANTHER" id="PTHR43330:SF27">
    <property type="entry name" value="METHIONINE AMINOPEPTIDASE"/>
    <property type="match status" value="1"/>
</dbReference>
<evidence type="ECO:0000313" key="10">
    <source>
        <dbReference type="Proteomes" id="UP000487882"/>
    </source>
</evidence>
<reference evidence="9 10" key="1">
    <citation type="submission" date="2019-09" db="EMBL/GenBank/DDBJ databases">
        <title>Bifidobacterium canis sp. nov., isolated from the digestive tract of German Shepherd dog puppy.</title>
        <authorList>
            <person name="Bunesova V."/>
        </authorList>
    </citation>
    <scope>NUCLEOTIDE SEQUENCE [LARGE SCALE GENOMIC DNA]</scope>
    <source>
        <strain evidence="9 10">GSD1FS</strain>
    </source>
</reference>
<dbReference type="RefSeq" id="WP_155589240.1">
    <property type="nucleotide sequence ID" value="NZ_WNLP01000011.1"/>
</dbReference>
<dbReference type="GO" id="GO:0006508">
    <property type="term" value="P:proteolysis"/>
    <property type="evidence" value="ECO:0007669"/>
    <property type="project" value="UniProtKB-KW"/>
</dbReference>
<dbReference type="GO" id="GO:0005829">
    <property type="term" value="C:cytosol"/>
    <property type="evidence" value="ECO:0007669"/>
    <property type="project" value="TreeGrafter"/>
</dbReference>
<dbReference type="Proteomes" id="UP000487882">
    <property type="component" value="Unassembled WGS sequence"/>
</dbReference>
<keyword evidence="2 6" id="KW-0031">Aminopeptidase</keyword>
<feature type="binding site" evidence="6">
    <location>
        <position position="176"/>
    </location>
    <ligand>
        <name>a divalent metal cation</name>
        <dbReference type="ChEBI" id="CHEBI:60240"/>
        <label>2</label>
        <note>catalytic</note>
    </ligand>
</feature>
<evidence type="ECO:0000256" key="7">
    <source>
        <dbReference type="RuleBase" id="RU003653"/>
    </source>
</evidence>
<gene>
    <name evidence="6" type="primary">map</name>
    <name evidence="9" type="ORF">GSD1FS_1812</name>
</gene>
<comment type="similarity">
    <text evidence="6">Belongs to the peptidase M24A family. Methionine aminopeptidase type 1 subfamily.</text>
</comment>
<dbReference type="InterPro" id="IPR036005">
    <property type="entry name" value="Creatinase/aminopeptidase-like"/>
</dbReference>
<dbReference type="GO" id="GO:0070006">
    <property type="term" value="F:metalloaminopeptidase activity"/>
    <property type="evidence" value="ECO:0007669"/>
    <property type="project" value="UniProtKB-UniRule"/>
</dbReference>
<sequence length="267" mass="28926">MIELKTPQEIEEMKPAGHFVGSILNELKEYTKVGTNLLEIDEIVHKRIADKKGASSCYVDYAPDFGTGPFAHYICISVNDAVLHGVPYDYSLKDGDLVSLDLAINVNGWVGDSAISFVVGKDKDPSDLRIIKSTEEALAAGIAEAIPGNRLGDISHAIGDVAREYGYPVNLEFGGHGVGHIMHGDPHVANDGKAHHGYKLRPGLVIAIEPWFMKGTDEIYQDPKDGWTLRSEDGSRGAHSEHTIAITENGPVVLTAREGDPLSKLYA</sequence>
<dbReference type="Pfam" id="PF00557">
    <property type="entry name" value="Peptidase_M24"/>
    <property type="match status" value="1"/>
</dbReference>
<dbReference type="EC" id="3.4.11.18" evidence="6 7"/>
<evidence type="ECO:0000259" key="8">
    <source>
        <dbReference type="Pfam" id="PF00557"/>
    </source>
</evidence>
<dbReference type="GO" id="GO:0004239">
    <property type="term" value="F:initiator methionyl aminopeptidase activity"/>
    <property type="evidence" value="ECO:0007669"/>
    <property type="project" value="UniProtKB-UniRule"/>
</dbReference>
<dbReference type="AlphaFoldDB" id="A0A7K1J799"/>
<evidence type="ECO:0000256" key="5">
    <source>
        <dbReference type="ARBA" id="ARBA00022801"/>
    </source>
</evidence>
<dbReference type="InterPro" id="IPR000994">
    <property type="entry name" value="Pept_M24"/>
</dbReference>
<dbReference type="HAMAP" id="MF_01974">
    <property type="entry name" value="MetAP_1"/>
    <property type="match status" value="1"/>
</dbReference>
<dbReference type="InterPro" id="IPR001714">
    <property type="entry name" value="Pept_M24_MAP"/>
</dbReference>
<name>A0A7K1J799_9BIFI</name>
<comment type="subunit">
    <text evidence="6">Monomer.</text>
</comment>
<dbReference type="EMBL" id="WNLP01000011">
    <property type="protein sequence ID" value="MUH60441.1"/>
    <property type="molecule type" value="Genomic_DNA"/>
</dbReference>
<dbReference type="PRINTS" id="PR00599">
    <property type="entry name" value="MAPEPTIDASE"/>
</dbReference>
<keyword evidence="5 6" id="KW-0378">Hydrolase</keyword>
<dbReference type="NCBIfam" id="TIGR00500">
    <property type="entry name" value="met_pdase_I"/>
    <property type="match status" value="1"/>
</dbReference>
<proteinExistence type="inferred from homology"/>
<feature type="binding site" evidence="6">
    <location>
        <position position="209"/>
    </location>
    <ligand>
        <name>a divalent metal cation</name>
        <dbReference type="ChEBI" id="CHEBI:60240"/>
        <label>2</label>
        <note>catalytic</note>
    </ligand>
</feature>
<feature type="binding site" evidence="6">
    <location>
        <position position="183"/>
    </location>
    <ligand>
        <name>substrate</name>
    </ligand>
</feature>
<accession>A0A7K1J799</accession>
<keyword evidence="10" id="KW-1185">Reference proteome</keyword>
<protein>
    <recommendedName>
        <fullName evidence="6 7">Methionine aminopeptidase</fullName>
        <shortName evidence="6">MAP</shortName>
        <shortName evidence="6">MetAP</shortName>
        <ecNumber evidence="6 7">3.4.11.18</ecNumber>
    </recommendedName>
    <alternativeName>
        <fullName evidence="6">Peptidase M</fullName>
    </alternativeName>
</protein>
<keyword evidence="4 6" id="KW-0479">Metal-binding</keyword>
<feature type="binding site" evidence="6">
    <location>
        <position position="241"/>
    </location>
    <ligand>
        <name>a divalent metal cation</name>
        <dbReference type="ChEBI" id="CHEBI:60240"/>
        <label>2</label>
        <note>catalytic</note>
    </ligand>
</feature>
<evidence type="ECO:0000256" key="6">
    <source>
        <dbReference type="HAMAP-Rule" id="MF_01974"/>
    </source>
</evidence>
<keyword evidence="3 6" id="KW-0645">Protease</keyword>
<evidence type="ECO:0000313" key="9">
    <source>
        <dbReference type="EMBL" id="MUH60441.1"/>
    </source>
</evidence>
<evidence type="ECO:0000256" key="3">
    <source>
        <dbReference type="ARBA" id="ARBA00022670"/>
    </source>
</evidence>
<evidence type="ECO:0000256" key="1">
    <source>
        <dbReference type="ARBA" id="ARBA00002521"/>
    </source>
</evidence>
<evidence type="ECO:0000256" key="2">
    <source>
        <dbReference type="ARBA" id="ARBA00022438"/>
    </source>
</evidence>
<organism evidence="9 10">
    <name type="scientific">Bifidobacterium canis</name>
    <dbReference type="NCBI Taxonomy" id="2610880"/>
    <lineage>
        <taxon>Bacteria</taxon>
        <taxon>Bacillati</taxon>
        <taxon>Actinomycetota</taxon>
        <taxon>Actinomycetes</taxon>
        <taxon>Bifidobacteriales</taxon>
        <taxon>Bifidobacteriaceae</taxon>
        <taxon>Bifidobacterium</taxon>
    </lineage>
</organism>
<feature type="binding site" evidence="6">
    <location>
        <position position="101"/>
    </location>
    <ligand>
        <name>a divalent metal cation</name>
        <dbReference type="ChEBI" id="CHEBI:60240"/>
        <label>1</label>
    </ligand>
</feature>